<organism evidence="1 2">
    <name type="scientific">Gymnopilus junonius</name>
    <name type="common">Spectacular rustgill mushroom</name>
    <name type="synonym">Gymnopilus spectabilis subsp. junonius</name>
    <dbReference type="NCBI Taxonomy" id="109634"/>
    <lineage>
        <taxon>Eukaryota</taxon>
        <taxon>Fungi</taxon>
        <taxon>Dikarya</taxon>
        <taxon>Basidiomycota</taxon>
        <taxon>Agaricomycotina</taxon>
        <taxon>Agaricomycetes</taxon>
        <taxon>Agaricomycetidae</taxon>
        <taxon>Agaricales</taxon>
        <taxon>Agaricineae</taxon>
        <taxon>Hymenogastraceae</taxon>
        <taxon>Gymnopilus</taxon>
    </lineage>
</organism>
<evidence type="ECO:0000313" key="2">
    <source>
        <dbReference type="Proteomes" id="UP000724874"/>
    </source>
</evidence>
<dbReference type="EMBL" id="JADNYJ010000189">
    <property type="protein sequence ID" value="KAF8875967.1"/>
    <property type="molecule type" value="Genomic_DNA"/>
</dbReference>
<sequence>MAPPPFPICPLCTHSADRPSFQSTGSPRIFLRSMCYFLHSQSMPKGTKKRNTLQVEVEPIPCSAGFDFEALLKEADAGEQCMFLEGEVSLEEGHPGMLGAEAEEKERVKGNLGIREGNGGREDETLKHSHASAFPLKGGISCSHQRHHLKRNECIAVEGHAPNLEALTSILQASTPLLMNLKTPELPATTCGSQAWHYFPKADDLKPQIIEELMANEGYQLIHSNPLIPHPILDADQNVIGAFCSHPNDSDYLAACSRVYQLFEEIGKSSNLKDNAFANCRGPFLVLNVGITHGKGTTHPMSLHVSKDDKPSKYEDLATAALCDPDLN</sequence>
<dbReference type="Proteomes" id="UP000724874">
    <property type="component" value="Unassembled WGS sequence"/>
</dbReference>
<accession>A0A9P5NAG6</accession>
<evidence type="ECO:0000313" key="1">
    <source>
        <dbReference type="EMBL" id="KAF8875967.1"/>
    </source>
</evidence>
<name>A0A9P5NAG6_GYMJU</name>
<keyword evidence="2" id="KW-1185">Reference proteome</keyword>
<proteinExistence type="predicted"/>
<dbReference type="AlphaFoldDB" id="A0A9P5NAG6"/>
<protein>
    <submittedName>
        <fullName evidence="1">Uncharacterized protein</fullName>
    </submittedName>
</protein>
<dbReference type="OrthoDB" id="3028829at2759"/>
<comment type="caution">
    <text evidence="1">The sequence shown here is derived from an EMBL/GenBank/DDBJ whole genome shotgun (WGS) entry which is preliminary data.</text>
</comment>
<reference evidence="1" key="1">
    <citation type="submission" date="2020-11" db="EMBL/GenBank/DDBJ databases">
        <authorList>
            <consortium name="DOE Joint Genome Institute"/>
            <person name="Ahrendt S."/>
            <person name="Riley R."/>
            <person name="Andreopoulos W."/>
            <person name="LaButti K."/>
            <person name="Pangilinan J."/>
            <person name="Ruiz-duenas F.J."/>
            <person name="Barrasa J.M."/>
            <person name="Sanchez-Garcia M."/>
            <person name="Camarero S."/>
            <person name="Miyauchi S."/>
            <person name="Serrano A."/>
            <person name="Linde D."/>
            <person name="Babiker R."/>
            <person name="Drula E."/>
            <person name="Ayuso-Fernandez I."/>
            <person name="Pacheco R."/>
            <person name="Padilla G."/>
            <person name="Ferreira P."/>
            <person name="Barriuso J."/>
            <person name="Kellner H."/>
            <person name="Castanera R."/>
            <person name="Alfaro M."/>
            <person name="Ramirez L."/>
            <person name="Pisabarro A.G."/>
            <person name="Kuo A."/>
            <person name="Tritt A."/>
            <person name="Lipzen A."/>
            <person name="He G."/>
            <person name="Yan M."/>
            <person name="Ng V."/>
            <person name="Cullen D."/>
            <person name="Martin F."/>
            <person name="Rosso M.-N."/>
            <person name="Henrissat B."/>
            <person name="Hibbett D."/>
            <person name="Martinez A.T."/>
            <person name="Grigoriev I.V."/>
        </authorList>
    </citation>
    <scope>NUCLEOTIDE SEQUENCE</scope>
    <source>
        <strain evidence="1">AH 44721</strain>
    </source>
</reference>
<gene>
    <name evidence="1" type="ORF">CPB84DRAFT_1853124</name>
</gene>